<proteinExistence type="predicted"/>
<dbReference type="AlphaFoldDB" id="A0A5C1AEN2"/>
<dbReference type="GO" id="GO:0003677">
    <property type="term" value="F:DNA binding"/>
    <property type="evidence" value="ECO:0007669"/>
    <property type="project" value="InterPro"/>
</dbReference>
<dbReference type="SUPFAM" id="SSF52540">
    <property type="entry name" value="P-loop containing nucleoside triphosphate hydrolases"/>
    <property type="match status" value="1"/>
</dbReference>
<feature type="region of interest" description="Disordered" evidence="1">
    <location>
        <begin position="682"/>
        <end position="710"/>
    </location>
</feature>
<dbReference type="CDD" id="cd01029">
    <property type="entry name" value="TOPRIM_primases"/>
    <property type="match status" value="1"/>
</dbReference>
<dbReference type="Pfam" id="PF13481">
    <property type="entry name" value="AAA_25"/>
    <property type="match status" value="1"/>
</dbReference>
<dbReference type="Proteomes" id="UP000324974">
    <property type="component" value="Chromosome"/>
</dbReference>
<dbReference type="InterPro" id="IPR036977">
    <property type="entry name" value="DNA_primase_Znf_CHC2"/>
</dbReference>
<dbReference type="GO" id="GO:0008270">
    <property type="term" value="F:zinc ion binding"/>
    <property type="evidence" value="ECO:0007669"/>
    <property type="project" value="InterPro"/>
</dbReference>
<feature type="compositionally biased region" description="Basic and acidic residues" evidence="1">
    <location>
        <begin position="640"/>
        <end position="667"/>
    </location>
</feature>
<dbReference type="Gene3D" id="3.40.1360.10">
    <property type="match status" value="1"/>
</dbReference>
<organism evidence="3 4">
    <name type="scientific">Limnoglobus roseus</name>
    <dbReference type="NCBI Taxonomy" id="2598579"/>
    <lineage>
        <taxon>Bacteria</taxon>
        <taxon>Pseudomonadati</taxon>
        <taxon>Planctomycetota</taxon>
        <taxon>Planctomycetia</taxon>
        <taxon>Gemmatales</taxon>
        <taxon>Gemmataceae</taxon>
        <taxon>Limnoglobus</taxon>
    </lineage>
</organism>
<dbReference type="KEGG" id="lrs:PX52LOC_03614"/>
<dbReference type="SMART" id="SM00382">
    <property type="entry name" value="AAA"/>
    <property type="match status" value="1"/>
</dbReference>
<sequence length="710" mass="75856">MTPLERVLEKLPTARKSGGGWTARCPAHDDNSPSLSVNRGDDGRILLHCHAGCRFADIVRALGLTPADLRPEKEAHRAKVPHMAVERGNGFSSAEAVIRCLARKSRPPSGRWEYHDAGGAMVGLTLRWDGPRGGKRYSPVALIDGRWQIAGMPSPRPLYRLTEVRKAKRVVVTEGEKAADAFRKLGFTATTSAGGADAVSRSDWTALVGLLGVWIFPDNDAPGRRYAEAVAAEIAKHSPATVVRVIELPGLPEKGDIVDWIDAHGEAAEPDGMRAELEAIAADVTPQRGGYAAAKPRSRAVLNLVCLADVEPTEVPWLWPSRIPLGRLTLLVGRPGAGKSFLTCDIAARLSVGAPWPDGGTAPLGSTLLISAEDDTADTIAPRLNSAGADLKRIHLLTAAKVVGEDGKERVVAFDLQNVDLIRDALDQLSDCKLVVIDPVGSYLGGRVDAHRDNEVRGVLAPLAALAAERGVAVLIVCHTRKAQSSFADDAALGSRAFVGLARCVLHLAADDKDRDRKLLVPGKSNLGEPAAGLAFTISGKPAHLEWEADPLDGLHADDLMAPPDGSRQVGGPKPRARDAAVDWLTRVLENSPLLVREIEAQAKAAGLAWRTVRRAREELAIIPHKQAFSGGWAWQLPNEGDHAHPRTGPRREAGGHLRENDAKNSDNRLQNVEGGQVQHNSAAFDESNTVSGIDVADGSLFPEARGLPD</sequence>
<evidence type="ECO:0000313" key="3">
    <source>
        <dbReference type="EMBL" id="QEL16653.1"/>
    </source>
</evidence>
<dbReference type="GO" id="GO:0016779">
    <property type="term" value="F:nucleotidyltransferase activity"/>
    <property type="evidence" value="ECO:0007669"/>
    <property type="project" value="UniProtKB-KW"/>
</dbReference>
<dbReference type="Gene3D" id="3.90.580.10">
    <property type="entry name" value="Zinc finger, CHC2-type domain"/>
    <property type="match status" value="1"/>
</dbReference>
<keyword evidence="3" id="KW-0548">Nucleotidyltransferase</keyword>
<accession>A0A5C1AEN2</accession>
<keyword evidence="4" id="KW-1185">Reference proteome</keyword>
<dbReference type="SUPFAM" id="SSF57783">
    <property type="entry name" value="Zinc beta-ribbon"/>
    <property type="match status" value="1"/>
</dbReference>
<dbReference type="InterPro" id="IPR034154">
    <property type="entry name" value="TOPRIM_DnaG/twinkle"/>
</dbReference>
<evidence type="ECO:0000313" key="4">
    <source>
        <dbReference type="Proteomes" id="UP000324974"/>
    </source>
</evidence>
<dbReference type="Gene3D" id="3.40.50.300">
    <property type="entry name" value="P-loop containing nucleotide triphosphate hydrolases"/>
    <property type="match status" value="1"/>
</dbReference>
<feature type="domain" description="AAA+ ATPase" evidence="2">
    <location>
        <begin position="325"/>
        <end position="512"/>
    </location>
</feature>
<feature type="region of interest" description="Disordered" evidence="1">
    <location>
        <begin position="638"/>
        <end position="669"/>
    </location>
</feature>
<dbReference type="EMBL" id="CP042425">
    <property type="protein sequence ID" value="QEL16653.1"/>
    <property type="molecule type" value="Genomic_DNA"/>
</dbReference>
<dbReference type="EC" id="2.7.7.-" evidence="3"/>
<name>A0A5C1AEN2_9BACT</name>
<evidence type="ECO:0000256" key="1">
    <source>
        <dbReference type="SAM" id="MobiDB-lite"/>
    </source>
</evidence>
<protein>
    <submittedName>
        <fullName evidence="3">DNA primase</fullName>
        <ecNumber evidence="3">2.7.7.-</ecNumber>
    </submittedName>
</protein>
<feature type="region of interest" description="Disordered" evidence="1">
    <location>
        <begin position="15"/>
        <end position="34"/>
    </location>
</feature>
<feature type="compositionally biased region" description="Polar residues" evidence="1">
    <location>
        <begin position="682"/>
        <end position="692"/>
    </location>
</feature>
<evidence type="ECO:0000259" key="2">
    <source>
        <dbReference type="SMART" id="SM00382"/>
    </source>
</evidence>
<dbReference type="InterPro" id="IPR027417">
    <property type="entry name" value="P-loop_NTPase"/>
</dbReference>
<gene>
    <name evidence="3" type="primary">dnaG</name>
    <name evidence="3" type="ORF">PX52LOC_03614</name>
</gene>
<keyword evidence="3" id="KW-0808">Transferase</keyword>
<dbReference type="GO" id="GO:0006260">
    <property type="term" value="P:DNA replication"/>
    <property type="evidence" value="ECO:0007669"/>
    <property type="project" value="InterPro"/>
</dbReference>
<dbReference type="InterPro" id="IPR003593">
    <property type="entry name" value="AAA+_ATPase"/>
</dbReference>
<reference evidence="4" key="1">
    <citation type="submission" date="2019-08" db="EMBL/GenBank/DDBJ databases">
        <title>Limnoglobus roseus gen. nov., sp. nov., a novel freshwater planctomycete with a giant genome from the family Gemmataceae.</title>
        <authorList>
            <person name="Kulichevskaya I.S."/>
            <person name="Naumoff D.G."/>
            <person name="Miroshnikov K."/>
            <person name="Ivanova A."/>
            <person name="Philippov D.A."/>
            <person name="Hakobyan A."/>
            <person name="Rijpstra I.C."/>
            <person name="Sinninghe Damste J.S."/>
            <person name="Liesack W."/>
            <person name="Dedysh S.N."/>
        </authorList>
    </citation>
    <scope>NUCLEOTIDE SEQUENCE [LARGE SCALE GENOMIC DNA]</scope>
    <source>
        <strain evidence="4">PX52</strain>
    </source>
</reference>
<dbReference type="RefSeq" id="WP_168219064.1">
    <property type="nucleotide sequence ID" value="NZ_CP042425.1"/>
</dbReference>